<reference evidence="2" key="1">
    <citation type="journal article" date="2023" name="Mol. Phylogenet. Evol.">
        <title>Genome-scale phylogeny and comparative genomics of the fungal order Sordariales.</title>
        <authorList>
            <person name="Hensen N."/>
            <person name="Bonometti L."/>
            <person name="Westerberg I."/>
            <person name="Brannstrom I.O."/>
            <person name="Guillou S."/>
            <person name="Cros-Aarteil S."/>
            <person name="Calhoun S."/>
            <person name="Haridas S."/>
            <person name="Kuo A."/>
            <person name="Mondo S."/>
            <person name="Pangilinan J."/>
            <person name="Riley R."/>
            <person name="LaButti K."/>
            <person name="Andreopoulos B."/>
            <person name="Lipzen A."/>
            <person name="Chen C."/>
            <person name="Yan M."/>
            <person name="Daum C."/>
            <person name="Ng V."/>
            <person name="Clum A."/>
            <person name="Steindorff A."/>
            <person name="Ohm R.A."/>
            <person name="Martin F."/>
            <person name="Silar P."/>
            <person name="Natvig D.O."/>
            <person name="Lalanne C."/>
            <person name="Gautier V."/>
            <person name="Ament-Velasquez S.L."/>
            <person name="Kruys A."/>
            <person name="Hutchinson M.I."/>
            <person name="Powell A.J."/>
            <person name="Barry K."/>
            <person name="Miller A.N."/>
            <person name="Grigoriev I.V."/>
            <person name="Debuchy R."/>
            <person name="Gladieux P."/>
            <person name="Hiltunen Thoren M."/>
            <person name="Johannesson H."/>
        </authorList>
    </citation>
    <scope>NUCLEOTIDE SEQUENCE</scope>
    <source>
        <strain evidence="2">CBS 538.74</strain>
    </source>
</reference>
<feature type="compositionally biased region" description="Basic and acidic residues" evidence="1">
    <location>
        <begin position="162"/>
        <end position="179"/>
    </location>
</feature>
<dbReference type="PANTHER" id="PTHR46603:SF1">
    <property type="entry name" value="ABSCISSION_NOCUT CHECKPOINT REGULATOR"/>
    <property type="match status" value="1"/>
</dbReference>
<organism evidence="2 3">
    <name type="scientific">Chaetomidium leptoderma</name>
    <dbReference type="NCBI Taxonomy" id="669021"/>
    <lineage>
        <taxon>Eukaryota</taxon>
        <taxon>Fungi</taxon>
        <taxon>Dikarya</taxon>
        <taxon>Ascomycota</taxon>
        <taxon>Pezizomycotina</taxon>
        <taxon>Sordariomycetes</taxon>
        <taxon>Sordariomycetidae</taxon>
        <taxon>Sordariales</taxon>
        <taxon>Chaetomiaceae</taxon>
        <taxon>Chaetomidium</taxon>
    </lineage>
</organism>
<dbReference type="EMBL" id="MU856846">
    <property type="protein sequence ID" value="KAK4157755.1"/>
    <property type="molecule type" value="Genomic_DNA"/>
</dbReference>
<dbReference type="InterPro" id="IPR044553">
    <property type="entry name" value="Bbox1_ANCHR"/>
</dbReference>
<feature type="region of interest" description="Disordered" evidence="1">
    <location>
        <begin position="62"/>
        <end position="114"/>
    </location>
</feature>
<feature type="compositionally biased region" description="Acidic residues" evidence="1">
    <location>
        <begin position="127"/>
        <end position="155"/>
    </location>
</feature>
<dbReference type="PANTHER" id="PTHR46603">
    <property type="entry name" value="ABSCISSION/NOCUT CHECKPOINT REGULATOR"/>
    <property type="match status" value="1"/>
</dbReference>
<name>A0AAN6VWD7_9PEZI</name>
<feature type="region of interest" description="Disordered" evidence="1">
    <location>
        <begin position="126"/>
        <end position="265"/>
    </location>
</feature>
<feature type="compositionally biased region" description="Acidic residues" evidence="1">
    <location>
        <begin position="186"/>
        <end position="196"/>
    </location>
</feature>
<evidence type="ECO:0000313" key="2">
    <source>
        <dbReference type="EMBL" id="KAK4157755.1"/>
    </source>
</evidence>
<dbReference type="Proteomes" id="UP001302745">
    <property type="component" value="Unassembled WGS sequence"/>
</dbReference>
<evidence type="ECO:0000313" key="3">
    <source>
        <dbReference type="Proteomes" id="UP001302745"/>
    </source>
</evidence>
<dbReference type="SUPFAM" id="SSF57845">
    <property type="entry name" value="B-box zinc-binding domain"/>
    <property type="match status" value="1"/>
</dbReference>
<gene>
    <name evidence="2" type="ORF">C8A00DRAFT_11412</name>
</gene>
<dbReference type="Pfam" id="PF22586">
    <property type="entry name" value="ANCHR-like_BBOX"/>
    <property type="match status" value="1"/>
</dbReference>
<dbReference type="CDD" id="cd19817">
    <property type="entry name" value="Bbox1_ANCHR-like"/>
    <property type="match status" value="1"/>
</dbReference>
<sequence>MVPPQPDDQSLLDRLNALKSTGVTLETPAKVRAQSTTILPGPHAQPLSREDALAARLRILRGQPGSSSRDEGVLEYAGPAPPPTAPPTWRNRPSNENVVSQASPTSPKVTGNANNQEWASYRFVDSGADDEDALDELLEALGDEEFDLAADEDAEPPPGFDPSRESKKLAGLLEKRSAPRENTGPPEEDDDDDSDGEQMTRDVETLLAQIGDEINSLPPPSTSPADDVGAGDNDEPLFTLPTVPSQLVDPVPDTPPIPSDDDDDFEKDISARLASLRGLGPPDALGLPSAPTFRPEDHNPTTASAAGGGLLHSKSKYTDEDQRTWCVVCLEDATIRCVGCDSDVYCARCWKEMHVGPSAGYDTRGHQWVKFERSAHP</sequence>
<accession>A0AAN6VWD7</accession>
<keyword evidence="3" id="KW-1185">Reference proteome</keyword>
<evidence type="ECO:0000256" key="1">
    <source>
        <dbReference type="SAM" id="MobiDB-lite"/>
    </source>
</evidence>
<proteinExistence type="predicted"/>
<protein>
    <submittedName>
        <fullName evidence="2">Uncharacterized protein</fullName>
    </submittedName>
</protein>
<dbReference type="AlphaFoldDB" id="A0AAN6VWD7"/>
<comment type="caution">
    <text evidence="2">The sequence shown here is derived from an EMBL/GenBank/DDBJ whole genome shotgun (WGS) entry which is preliminary data.</text>
</comment>
<reference evidence="2" key="2">
    <citation type="submission" date="2023-05" db="EMBL/GenBank/DDBJ databases">
        <authorList>
            <consortium name="Lawrence Berkeley National Laboratory"/>
            <person name="Steindorff A."/>
            <person name="Hensen N."/>
            <person name="Bonometti L."/>
            <person name="Westerberg I."/>
            <person name="Brannstrom I.O."/>
            <person name="Guillou S."/>
            <person name="Cros-Aarteil S."/>
            <person name="Calhoun S."/>
            <person name="Haridas S."/>
            <person name="Kuo A."/>
            <person name="Mondo S."/>
            <person name="Pangilinan J."/>
            <person name="Riley R."/>
            <person name="Labutti K."/>
            <person name="Andreopoulos B."/>
            <person name="Lipzen A."/>
            <person name="Chen C."/>
            <person name="Yanf M."/>
            <person name="Daum C."/>
            <person name="Ng V."/>
            <person name="Clum A."/>
            <person name="Ohm R."/>
            <person name="Martin F."/>
            <person name="Silar P."/>
            <person name="Natvig D."/>
            <person name="Lalanne C."/>
            <person name="Gautier V."/>
            <person name="Ament-Velasquez S.L."/>
            <person name="Kruys A."/>
            <person name="Hutchinson M.I."/>
            <person name="Powell A.J."/>
            <person name="Barry K."/>
            <person name="Miller A.N."/>
            <person name="Grigoriev I.V."/>
            <person name="Debuchy R."/>
            <person name="Gladieux P."/>
            <person name="Thoren M.H."/>
            <person name="Johannesson H."/>
        </authorList>
    </citation>
    <scope>NUCLEOTIDE SEQUENCE</scope>
    <source>
        <strain evidence="2">CBS 538.74</strain>
    </source>
</reference>
<feature type="compositionally biased region" description="Polar residues" evidence="1">
    <location>
        <begin position="91"/>
        <end position="114"/>
    </location>
</feature>